<accession>A0A2Z7CST6</accession>
<feature type="region of interest" description="Disordered" evidence="1">
    <location>
        <begin position="458"/>
        <end position="530"/>
    </location>
</feature>
<reference evidence="2 3" key="1">
    <citation type="journal article" date="2015" name="Proc. Natl. Acad. Sci. U.S.A.">
        <title>The resurrection genome of Boea hygrometrica: A blueprint for survival of dehydration.</title>
        <authorList>
            <person name="Xiao L."/>
            <person name="Yang G."/>
            <person name="Zhang L."/>
            <person name="Yang X."/>
            <person name="Zhao S."/>
            <person name="Ji Z."/>
            <person name="Zhou Q."/>
            <person name="Hu M."/>
            <person name="Wang Y."/>
            <person name="Chen M."/>
            <person name="Xu Y."/>
            <person name="Jin H."/>
            <person name="Xiao X."/>
            <person name="Hu G."/>
            <person name="Bao F."/>
            <person name="Hu Y."/>
            <person name="Wan P."/>
            <person name="Li L."/>
            <person name="Deng X."/>
            <person name="Kuang T."/>
            <person name="Xiang C."/>
            <person name="Zhu J.K."/>
            <person name="Oliver M.J."/>
            <person name="He Y."/>
        </authorList>
    </citation>
    <scope>NUCLEOTIDE SEQUENCE [LARGE SCALE GENOMIC DNA]</scope>
    <source>
        <strain evidence="3">cv. XS01</strain>
    </source>
</reference>
<name>A0A2Z7CST6_9LAMI</name>
<evidence type="ECO:0000313" key="3">
    <source>
        <dbReference type="Proteomes" id="UP000250235"/>
    </source>
</evidence>
<sequence>MASSLISNTIQVYFASVLEIDNEGMVAMFEALISSGLSGFLGCSMALYDVALIEFFQNASVRDGQVISTVQGKSVEISEEVFAGTFEMLVEGLIDINEVPKDLDFDARSEFSFTGEQLATSCKKRKMKIEFRLLSDILPKRKASKRKLKLPTGSDDEIADKDAAVEEVAEKLSDKQTADVVMNEPTVETFVEKEKERSGDDVDSIIQQILADTAQFETVFEEPEVVDFEELVSSNADGITVGDTEQLVAAEGQQLQVTETEEEAASLPQIAETDKCKAPLVEESVQGHPAREIFSLICADIDFLVQLREKTIEDVSIFFNSFNLRRLPTLHEQSYFHVNSPDDEKTSTDQFDFVADTPAVGTSPAPTQTSLPPHLAQMSLPVATDVSASFAELRASISRLIANQSRALGGWVILKAQFYTNSIILKNEQLDFRAQAQENYNTLSTKLGLLVDYINRSGDAKKGEDGSSRPQRPPDDQSRPSGGSASRGSGSRGSGDGSSKSRADRGGSSNKRPSSSGGGGAPYGPYGPYKKDVEYLLFGKNQF</sequence>
<gene>
    <name evidence="2" type="ORF">F511_16514</name>
</gene>
<keyword evidence="3" id="KW-1185">Reference proteome</keyword>
<proteinExistence type="predicted"/>
<evidence type="ECO:0000256" key="1">
    <source>
        <dbReference type="SAM" id="MobiDB-lite"/>
    </source>
</evidence>
<dbReference type="OrthoDB" id="1839301at2759"/>
<feature type="compositionally biased region" description="Basic and acidic residues" evidence="1">
    <location>
        <begin position="458"/>
        <end position="478"/>
    </location>
</feature>
<dbReference type="EMBL" id="KQ992545">
    <property type="protein sequence ID" value="KZV50121.1"/>
    <property type="molecule type" value="Genomic_DNA"/>
</dbReference>
<dbReference type="Proteomes" id="UP000250235">
    <property type="component" value="Unassembled WGS sequence"/>
</dbReference>
<organism evidence="2 3">
    <name type="scientific">Dorcoceras hygrometricum</name>
    <dbReference type="NCBI Taxonomy" id="472368"/>
    <lineage>
        <taxon>Eukaryota</taxon>
        <taxon>Viridiplantae</taxon>
        <taxon>Streptophyta</taxon>
        <taxon>Embryophyta</taxon>
        <taxon>Tracheophyta</taxon>
        <taxon>Spermatophyta</taxon>
        <taxon>Magnoliopsida</taxon>
        <taxon>eudicotyledons</taxon>
        <taxon>Gunneridae</taxon>
        <taxon>Pentapetalae</taxon>
        <taxon>asterids</taxon>
        <taxon>lamiids</taxon>
        <taxon>Lamiales</taxon>
        <taxon>Gesneriaceae</taxon>
        <taxon>Didymocarpoideae</taxon>
        <taxon>Trichosporeae</taxon>
        <taxon>Loxocarpinae</taxon>
        <taxon>Dorcoceras</taxon>
    </lineage>
</organism>
<feature type="compositionally biased region" description="Low complexity" evidence="1">
    <location>
        <begin position="506"/>
        <end position="515"/>
    </location>
</feature>
<evidence type="ECO:0008006" key="4">
    <source>
        <dbReference type="Google" id="ProtNLM"/>
    </source>
</evidence>
<dbReference type="AlphaFoldDB" id="A0A2Z7CST6"/>
<protein>
    <recommendedName>
        <fullName evidence="4">Splicing factor 3B subunit 1-like</fullName>
    </recommendedName>
</protein>
<evidence type="ECO:0000313" key="2">
    <source>
        <dbReference type="EMBL" id="KZV50121.1"/>
    </source>
</evidence>
<feature type="compositionally biased region" description="Low complexity" evidence="1">
    <location>
        <begin position="479"/>
        <end position="489"/>
    </location>
</feature>